<dbReference type="InterPro" id="IPR036259">
    <property type="entry name" value="MFS_trans_sf"/>
</dbReference>
<feature type="transmembrane region" description="Helical" evidence="6">
    <location>
        <begin position="99"/>
        <end position="116"/>
    </location>
</feature>
<dbReference type="SUPFAM" id="SSF103473">
    <property type="entry name" value="MFS general substrate transporter"/>
    <property type="match status" value="2"/>
</dbReference>
<sequence>MTTVVHKESEQTLFRREIEDSEGHLDLEAGKHTETVQAHPDEDNVVANVEENKYLQGYELVTVVICVIIVYFLTYLNGAGMIATALPAITAEFNSLADIGWYGSAYFMATAVMLPLTGKIFTNFSTKWFYIAFVVTFFIGSAISGAANSSAMLIGGRVITGLGASGIYNGSQTLMVAGIPTNKRPLIFSLVVAVTSPASILGPVIGGAITQYSTWRWIFYLNLPFGGLAVLILIFSRIPDQCVKPPFFTALTRLTQYLDLIGWALLGTAVFVITFALERGAILGWSSAAVIGLFSGGGVALVLFLIWDWYKGDDGLIPFSVVKLKIVWSAAATAGALGSILNIQGYFLPLYFQAVLGQSASMSGLSLLPSLVPQIAIGVLAGILMGKLGYYLPQAIFGAILITVGSGLLTLLGVGTSTAEWAGYQVIIGIGRGFTTQVANVALQMACPKEKVSVAIALQSFSQSLGGAVFLQVATVLFQTGLKNGLTGIAGLDVTSIINSGATSFRTMSLSPSDLHAALTAYSASIKNTFYLAMGLGIVSFLTSWGLGNKKIPPKKKEGAEKGKGHDAA</sequence>
<accession>A0AAD9SHZ6</accession>
<dbReference type="Pfam" id="PF07690">
    <property type="entry name" value="MFS_1"/>
    <property type="match status" value="1"/>
</dbReference>
<dbReference type="EMBL" id="JAUJFL010000003">
    <property type="protein sequence ID" value="KAK2608297.1"/>
    <property type="molecule type" value="Genomic_DNA"/>
</dbReference>
<feature type="transmembrane region" description="Helical" evidence="6">
    <location>
        <begin position="529"/>
        <end position="547"/>
    </location>
</feature>
<organism evidence="8 9">
    <name type="scientific">Phomopsis amygdali</name>
    <name type="common">Fusicoccum amygdali</name>
    <dbReference type="NCBI Taxonomy" id="1214568"/>
    <lineage>
        <taxon>Eukaryota</taxon>
        <taxon>Fungi</taxon>
        <taxon>Dikarya</taxon>
        <taxon>Ascomycota</taxon>
        <taxon>Pezizomycotina</taxon>
        <taxon>Sordariomycetes</taxon>
        <taxon>Sordariomycetidae</taxon>
        <taxon>Diaporthales</taxon>
        <taxon>Diaporthaceae</taxon>
        <taxon>Diaporthe</taxon>
    </lineage>
</organism>
<comment type="caution">
    <text evidence="8">The sequence shown here is derived from an EMBL/GenBank/DDBJ whole genome shotgun (WGS) entry which is preliminary data.</text>
</comment>
<evidence type="ECO:0000313" key="8">
    <source>
        <dbReference type="EMBL" id="KAK2608297.1"/>
    </source>
</evidence>
<evidence type="ECO:0000256" key="5">
    <source>
        <dbReference type="ARBA" id="ARBA00023136"/>
    </source>
</evidence>
<comment type="similarity">
    <text evidence="2">Belongs to the major facilitator superfamily. TCR/Tet family.</text>
</comment>
<gene>
    <name evidence="8" type="ORF">N8I77_006915</name>
</gene>
<feature type="transmembrane region" description="Helical" evidence="6">
    <location>
        <begin position="396"/>
        <end position="415"/>
    </location>
</feature>
<evidence type="ECO:0000256" key="6">
    <source>
        <dbReference type="SAM" id="Phobius"/>
    </source>
</evidence>
<keyword evidence="9" id="KW-1185">Reference proteome</keyword>
<dbReference type="AlphaFoldDB" id="A0AAD9SHZ6"/>
<feature type="transmembrane region" description="Helical" evidence="6">
    <location>
        <begin position="186"/>
        <end position="205"/>
    </location>
</feature>
<dbReference type="PANTHER" id="PTHR23501">
    <property type="entry name" value="MAJOR FACILITATOR SUPERFAMILY"/>
    <property type="match status" value="1"/>
</dbReference>
<dbReference type="Gene3D" id="1.20.1720.10">
    <property type="entry name" value="Multidrug resistance protein D"/>
    <property type="match status" value="1"/>
</dbReference>
<feature type="transmembrane region" description="Helical" evidence="6">
    <location>
        <begin position="60"/>
        <end position="87"/>
    </location>
</feature>
<proteinExistence type="inferred from homology"/>
<keyword evidence="5 6" id="KW-0472">Membrane</keyword>
<dbReference type="Proteomes" id="UP001265746">
    <property type="component" value="Unassembled WGS sequence"/>
</dbReference>
<feature type="domain" description="Major facilitator superfamily (MFS) profile" evidence="7">
    <location>
        <begin position="63"/>
        <end position="552"/>
    </location>
</feature>
<evidence type="ECO:0000256" key="3">
    <source>
        <dbReference type="ARBA" id="ARBA00022692"/>
    </source>
</evidence>
<dbReference type="Gene3D" id="1.20.1250.20">
    <property type="entry name" value="MFS general substrate transporter like domains"/>
    <property type="match status" value="1"/>
</dbReference>
<evidence type="ECO:0000256" key="4">
    <source>
        <dbReference type="ARBA" id="ARBA00022989"/>
    </source>
</evidence>
<evidence type="ECO:0000256" key="1">
    <source>
        <dbReference type="ARBA" id="ARBA00004141"/>
    </source>
</evidence>
<dbReference type="InterPro" id="IPR020846">
    <property type="entry name" value="MFS_dom"/>
</dbReference>
<feature type="transmembrane region" description="Helical" evidence="6">
    <location>
        <begin position="128"/>
        <end position="147"/>
    </location>
</feature>
<feature type="transmembrane region" description="Helical" evidence="6">
    <location>
        <begin position="326"/>
        <end position="347"/>
    </location>
</feature>
<keyword evidence="4 6" id="KW-1133">Transmembrane helix</keyword>
<dbReference type="GO" id="GO:0022857">
    <property type="term" value="F:transmembrane transporter activity"/>
    <property type="evidence" value="ECO:0007669"/>
    <property type="project" value="InterPro"/>
</dbReference>
<evidence type="ECO:0000256" key="2">
    <source>
        <dbReference type="ARBA" id="ARBA00007520"/>
    </source>
</evidence>
<reference evidence="8" key="1">
    <citation type="submission" date="2023-06" db="EMBL/GenBank/DDBJ databases">
        <authorList>
            <person name="Noh H."/>
        </authorList>
    </citation>
    <scope>NUCLEOTIDE SEQUENCE</scope>
    <source>
        <strain evidence="8">DUCC20226</strain>
    </source>
</reference>
<feature type="transmembrane region" description="Helical" evidence="6">
    <location>
        <begin position="217"/>
        <end position="236"/>
    </location>
</feature>
<dbReference type="CDD" id="cd17502">
    <property type="entry name" value="MFS_Azr1_MDR_like"/>
    <property type="match status" value="1"/>
</dbReference>
<dbReference type="PANTHER" id="PTHR23501:SF193">
    <property type="entry name" value="MULTIDRUG TRANSPORTER, PUTATIVE (AFU_ORTHOLOGUE AFUA_8G00940)-RELATED"/>
    <property type="match status" value="1"/>
</dbReference>
<feature type="transmembrane region" description="Helical" evidence="6">
    <location>
        <begin position="257"/>
        <end position="277"/>
    </location>
</feature>
<dbReference type="GO" id="GO:0005886">
    <property type="term" value="C:plasma membrane"/>
    <property type="evidence" value="ECO:0007669"/>
    <property type="project" value="TreeGrafter"/>
</dbReference>
<feature type="transmembrane region" description="Helical" evidence="6">
    <location>
        <begin position="455"/>
        <end position="478"/>
    </location>
</feature>
<dbReference type="PROSITE" id="PS50850">
    <property type="entry name" value="MFS"/>
    <property type="match status" value="1"/>
</dbReference>
<protein>
    <recommendedName>
        <fullName evidence="7">Major facilitator superfamily (MFS) profile domain-containing protein</fullName>
    </recommendedName>
</protein>
<dbReference type="InterPro" id="IPR011701">
    <property type="entry name" value="MFS"/>
</dbReference>
<evidence type="ECO:0000259" key="7">
    <source>
        <dbReference type="PROSITE" id="PS50850"/>
    </source>
</evidence>
<comment type="subcellular location">
    <subcellularLocation>
        <location evidence="1">Membrane</location>
        <topology evidence="1">Multi-pass membrane protein</topology>
    </subcellularLocation>
</comment>
<feature type="transmembrane region" description="Helical" evidence="6">
    <location>
        <begin position="367"/>
        <end position="384"/>
    </location>
</feature>
<evidence type="ECO:0000313" key="9">
    <source>
        <dbReference type="Proteomes" id="UP001265746"/>
    </source>
</evidence>
<keyword evidence="3 6" id="KW-0812">Transmembrane</keyword>
<name>A0AAD9SHZ6_PHOAM</name>
<feature type="transmembrane region" description="Helical" evidence="6">
    <location>
        <begin position="283"/>
        <end position="306"/>
    </location>
</feature>